<protein>
    <recommendedName>
        <fullName evidence="8">PIN domain-containing protein</fullName>
    </recommendedName>
</protein>
<dbReference type="GO" id="GO:0046872">
    <property type="term" value="F:metal ion binding"/>
    <property type="evidence" value="ECO:0007669"/>
    <property type="project" value="UniProtKB-KW"/>
</dbReference>
<evidence type="ECO:0000259" key="8">
    <source>
        <dbReference type="Pfam" id="PF01850"/>
    </source>
</evidence>
<keyword evidence="5" id="KW-0378">Hydrolase</keyword>
<evidence type="ECO:0000256" key="3">
    <source>
        <dbReference type="ARBA" id="ARBA00022722"/>
    </source>
</evidence>
<keyword evidence="2" id="KW-1277">Toxin-antitoxin system</keyword>
<gene>
    <name evidence="9" type="ORF">ETSY2_54405</name>
</gene>
<dbReference type="GO" id="GO:0016787">
    <property type="term" value="F:hydrolase activity"/>
    <property type="evidence" value="ECO:0007669"/>
    <property type="project" value="UniProtKB-KW"/>
</dbReference>
<organism evidence="9 10">
    <name type="scientific">Candidatus Entotheonella gemina</name>
    <dbReference type="NCBI Taxonomy" id="1429439"/>
    <lineage>
        <taxon>Bacteria</taxon>
        <taxon>Pseudomonadati</taxon>
        <taxon>Nitrospinota/Tectimicrobiota group</taxon>
        <taxon>Candidatus Tectimicrobiota</taxon>
        <taxon>Candidatus Entotheonellia</taxon>
        <taxon>Candidatus Entotheonellales</taxon>
        <taxon>Candidatus Entotheonellaceae</taxon>
        <taxon>Candidatus Entotheonella</taxon>
    </lineage>
</organism>
<feature type="non-terminal residue" evidence="9">
    <location>
        <position position="1"/>
    </location>
</feature>
<evidence type="ECO:0000256" key="2">
    <source>
        <dbReference type="ARBA" id="ARBA00022649"/>
    </source>
</evidence>
<comment type="similarity">
    <text evidence="7">Belongs to the PINc/VapC protein family.</text>
</comment>
<dbReference type="InterPro" id="IPR002716">
    <property type="entry name" value="PIN_dom"/>
</dbReference>
<evidence type="ECO:0000256" key="5">
    <source>
        <dbReference type="ARBA" id="ARBA00022801"/>
    </source>
</evidence>
<accession>W4L2J7</accession>
<dbReference type="Proteomes" id="UP000019140">
    <property type="component" value="Unassembled WGS sequence"/>
</dbReference>
<keyword evidence="3" id="KW-0540">Nuclease</keyword>
<evidence type="ECO:0000313" key="9">
    <source>
        <dbReference type="EMBL" id="ETW92139.1"/>
    </source>
</evidence>
<dbReference type="SUPFAM" id="SSF88723">
    <property type="entry name" value="PIN domain-like"/>
    <property type="match status" value="1"/>
</dbReference>
<feature type="domain" description="PIN" evidence="8">
    <location>
        <begin position="6"/>
        <end position="92"/>
    </location>
</feature>
<dbReference type="PANTHER" id="PTHR33653">
    <property type="entry name" value="RIBONUCLEASE VAPC2"/>
    <property type="match status" value="1"/>
</dbReference>
<evidence type="ECO:0000313" key="10">
    <source>
        <dbReference type="Proteomes" id="UP000019140"/>
    </source>
</evidence>
<dbReference type="HOGENOM" id="CLU_2176228_0_0_7"/>
<dbReference type="Gene3D" id="3.40.50.1010">
    <property type="entry name" value="5'-nuclease"/>
    <property type="match status" value="1"/>
</dbReference>
<keyword evidence="4" id="KW-0479">Metal-binding</keyword>
<proteinExistence type="inferred from homology"/>
<dbReference type="CDD" id="cd18741">
    <property type="entry name" value="PIN_VapC4-5_FitB-like"/>
    <property type="match status" value="1"/>
</dbReference>
<dbReference type="AlphaFoldDB" id="W4L2J7"/>
<comment type="cofactor">
    <cofactor evidence="1">
        <name>Mg(2+)</name>
        <dbReference type="ChEBI" id="CHEBI:18420"/>
    </cofactor>
</comment>
<keyword evidence="10" id="KW-1185">Reference proteome</keyword>
<sequence>DPARQYLQRFEAGKEQGYLSVISVAELASGQMRQEAEEDKVRQLLALFTAIDLDFAIAWRGGEIRRQYGTRLADALIAATALIRNLPLSTRNLQHFTPIERLRVEKPYD</sequence>
<evidence type="ECO:0000256" key="4">
    <source>
        <dbReference type="ARBA" id="ARBA00022723"/>
    </source>
</evidence>
<keyword evidence="6" id="KW-0460">Magnesium</keyword>
<evidence type="ECO:0000256" key="6">
    <source>
        <dbReference type="ARBA" id="ARBA00022842"/>
    </source>
</evidence>
<evidence type="ECO:0000256" key="1">
    <source>
        <dbReference type="ARBA" id="ARBA00001946"/>
    </source>
</evidence>
<dbReference type="InterPro" id="IPR050556">
    <property type="entry name" value="Type_II_TA_system_RNase"/>
</dbReference>
<dbReference type="InterPro" id="IPR029060">
    <property type="entry name" value="PIN-like_dom_sf"/>
</dbReference>
<dbReference type="EMBL" id="AZHX01003061">
    <property type="protein sequence ID" value="ETW92139.1"/>
    <property type="molecule type" value="Genomic_DNA"/>
</dbReference>
<name>W4L2J7_9BACT</name>
<dbReference type="PANTHER" id="PTHR33653:SF1">
    <property type="entry name" value="RIBONUCLEASE VAPC2"/>
    <property type="match status" value="1"/>
</dbReference>
<dbReference type="Pfam" id="PF01850">
    <property type="entry name" value="PIN"/>
    <property type="match status" value="1"/>
</dbReference>
<evidence type="ECO:0000256" key="7">
    <source>
        <dbReference type="ARBA" id="ARBA00038093"/>
    </source>
</evidence>
<comment type="caution">
    <text evidence="9">The sequence shown here is derived from an EMBL/GenBank/DDBJ whole genome shotgun (WGS) entry which is preliminary data.</text>
</comment>
<dbReference type="GO" id="GO:0004518">
    <property type="term" value="F:nuclease activity"/>
    <property type="evidence" value="ECO:0007669"/>
    <property type="project" value="UniProtKB-KW"/>
</dbReference>
<reference evidence="9 10" key="1">
    <citation type="journal article" date="2014" name="Nature">
        <title>An environmental bacterial taxon with a large and distinct metabolic repertoire.</title>
        <authorList>
            <person name="Wilson M.C."/>
            <person name="Mori T."/>
            <person name="Ruckert C."/>
            <person name="Uria A.R."/>
            <person name="Helf M.J."/>
            <person name="Takada K."/>
            <person name="Gernert C."/>
            <person name="Steffens U.A."/>
            <person name="Heycke N."/>
            <person name="Schmitt S."/>
            <person name="Rinke C."/>
            <person name="Helfrich E.J."/>
            <person name="Brachmann A.O."/>
            <person name="Gurgui C."/>
            <person name="Wakimoto T."/>
            <person name="Kracht M."/>
            <person name="Crusemann M."/>
            <person name="Hentschel U."/>
            <person name="Abe I."/>
            <person name="Matsunaga S."/>
            <person name="Kalinowski J."/>
            <person name="Takeyama H."/>
            <person name="Piel J."/>
        </authorList>
    </citation>
    <scope>NUCLEOTIDE SEQUENCE [LARGE SCALE GENOMIC DNA]</scope>
    <source>
        <strain evidence="10">TSY2</strain>
    </source>
</reference>